<evidence type="ECO:0000256" key="1">
    <source>
        <dbReference type="ARBA" id="ARBA00007905"/>
    </source>
</evidence>
<dbReference type="InterPro" id="IPR036812">
    <property type="entry name" value="NAD(P)_OxRdtase_dom_sf"/>
</dbReference>
<protein>
    <submittedName>
        <fullName evidence="8">Oxidoreductase</fullName>
    </submittedName>
</protein>
<dbReference type="PIRSF" id="PIRSF000097">
    <property type="entry name" value="AKR"/>
    <property type="match status" value="1"/>
</dbReference>
<evidence type="ECO:0000256" key="3">
    <source>
        <dbReference type="ARBA" id="ARBA00023002"/>
    </source>
</evidence>
<feature type="site" description="Lowers pKa of active site Tyr" evidence="6">
    <location>
        <position position="77"/>
    </location>
</feature>
<dbReference type="GO" id="GO:0016616">
    <property type="term" value="F:oxidoreductase activity, acting on the CH-OH group of donors, NAD or NADP as acceptor"/>
    <property type="evidence" value="ECO:0007669"/>
    <property type="project" value="UniProtKB-ARBA"/>
</dbReference>
<dbReference type="InterPro" id="IPR020471">
    <property type="entry name" value="AKR"/>
</dbReference>
<feature type="binding site" evidence="5">
    <location>
        <position position="110"/>
    </location>
    <ligand>
        <name>substrate</name>
    </ligand>
</feature>
<organism evidence="8 9">
    <name type="scientific">Cryobacterium zongtaii</name>
    <dbReference type="NCBI Taxonomy" id="1259217"/>
    <lineage>
        <taxon>Bacteria</taxon>
        <taxon>Bacillati</taxon>
        <taxon>Actinomycetota</taxon>
        <taxon>Actinomycetes</taxon>
        <taxon>Micrococcales</taxon>
        <taxon>Microbacteriaceae</taxon>
        <taxon>Cryobacterium</taxon>
    </lineage>
</organism>
<evidence type="ECO:0000256" key="2">
    <source>
        <dbReference type="ARBA" id="ARBA00022857"/>
    </source>
</evidence>
<dbReference type="Proteomes" id="UP000237340">
    <property type="component" value="Unassembled WGS sequence"/>
</dbReference>
<keyword evidence="9" id="KW-1185">Reference proteome</keyword>
<name>A0A2S3ZB74_9MICO</name>
<keyword evidence="2" id="KW-0521">NADP</keyword>
<evidence type="ECO:0000256" key="4">
    <source>
        <dbReference type="PIRSR" id="PIRSR000097-1"/>
    </source>
</evidence>
<evidence type="ECO:0000256" key="5">
    <source>
        <dbReference type="PIRSR" id="PIRSR000097-2"/>
    </source>
</evidence>
<dbReference type="PRINTS" id="PR00069">
    <property type="entry name" value="ALDKETRDTASE"/>
</dbReference>
<gene>
    <name evidence="8" type="ORF">C3B61_17955</name>
</gene>
<feature type="domain" description="NADP-dependent oxidoreductase" evidence="7">
    <location>
        <begin position="24"/>
        <end position="262"/>
    </location>
</feature>
<dbReference type="PROSITE" id="PS00062">
    <property type="entry name" value="ALDOKETO_REDUCTASE_2"/>
    <property type="match status" value="1"/>
</dbReference>
<comment type="caution">
    <text evidence="8">The sequence shown here is derived from an EMBL/GenBank/DDBJ whole genome shotgun (WGS) entry which is preliminary data.</text>
</comment>
<dbReference type="InterPro" id="IPR023210">
    <property type="entry name" value="NADP_OxRdtase_dom"/>
</dbReference>
<dbReference type="EMBL" id="PPXD01000026">
    <property type="protein sequence ID" value="POH62712.1"/>
    <property type="molecule type" value="Genomic_DNA"/>
</dbReference>
<accession>A0A2S3ZB74</accession>
<dbReference type="InterPro" id="IPR018170">
    <property type="entry name" value="Aldo/ket_reductase_CS"/>
</dbReference>
<evidence type="ECO:0000256" key="6">
    <source>
        <dbReference type="PIRSR" id="PIRSR000097-3"/>
    </source>
</evidence>
<reference evidence="8 9" key="1">
    <citation type="submission" date="2018-01" db="EMBL/GenBank/DDBJ databases">
        <title>Cryobacterium sp. nov., from glaciers in China.</title>
        <authorList>
            <person name="Liu Q."/>
            <person name="Xin Y.-H."/>
        </authorList>
    </citation>
    <scope>NUCLEOTIDE SEQUENCE [LARGE SCALE GENOMIC DNA]</scope>
    <source>
        <strain evidence="8 9">TMN-42</strain>
    </source>
</reference>
<evidence type="ECO:0000259" key="7">
    <source>
        <dbReference type="Pfam" id="PF00248"/>
    </source>
</evidence>
<dbReference type="PANTHER" id="PTHR43827:SF3">
    <property type="entry name" value="NADP-DEPENDENT OXIDOREDUCTASE DOMAIN-CONTAINING PROTEIN"/>
    <property type="match status" value="1"/>
</dbReference>
<sequence length="275" mass="30314">MKGMDHTLLLNDGHTIPQLGLGVYKIPDALAAGTVQIALEAGYRHVDTAALYENERGVGEGLARVALPRAEVFVTTKVWNDRHGYDETLRAFDESLAKLGLDYVDLYLIHWPAPRQDRYVDTYRALETIKADGRARSIGVSNFHTHHLDRLLAETDIVPAVNQVELHPWLQQTEVRAYNAAHGILTEDWSPLARGRAIGNNTLDAIGARHGKSAAQVVLRWHLDLGDVVIPKSVTPSRIRENLDVFDFTLDAADHAAIAALDAGERTGKDPDDLG</sequence>
<dbReference type="SUPFAM" id="SSF51430">
    <property type="entry name" value="NAD(P)-linked oxidoreductase"/>
    <property type="match status" value="1"/>
</dbReference>
<dbReference type="AlphaFoldDB" id="A0A2S3ZB74"/>
<evidence type="ECO:0000313" key="8">
    <source>
        <dbReference type="EMBL" id="POH62712.1"/>
    </source>
</evidence>
<dbReference type="PANTHER" id="PTHR43827">
    <property type="entry name" value="2,5-DIKETO-D-GLUCONIC ACID REDUCTASE"/>
    <property type="match status" value="1"/>
</dbReference>
<keyword evidence="3" id="KW-0560">Oxidoreductase</keyword>
<dbReference type="PROSITE" id="PS00063">
    <property type="entry name" value="ALDOKETO_REDUCTASE_3"/>
    <property type="match status" value="1"/>
</dbReference>
<dbReference type="PROSITE" id="PS00798">
    <property type="entry name" value="ALDOKETO_REDUCTASE_1"/>
    <property type="match status" value="1"/>
</dbReference>
<feature type="active site" description="Proton donor" evidence="4">
    <location>
        <position position="52"/>
    </location>
</feature>
<evidence type="ECO:0000313" key="9">
    <source>
        <dbReference type="Proteomes" id="UP000237340"/>
    </source>
</evidence>
<proteinExistence type="inferred from homology"/>
<dbReference type="FunFam" id="3.20.20.100:FF:000015">
    <property type="entry name" value="Oxidoreductase, aldo/keto reductase family"/>
    <property type="match status" value="1"/>
</dbReference>
<comment type="similarity">
    <text evidence="1">Belongs to the aldo/keto reductase family.</text>
</comment>
<dbReference type="Gene3D" id="3.20.20.100">
    <property type="entry name" value="NADP-dependent oxidoreductase domain"/>
    <property type="match status" value="1"/>
</dbReference>
<dbReference type="Pfam" id="PF00248">
    <property type="entry name" value="Aldo_ket_red"/>
    <property type="match status" value="1"/>
</dbReference>